<accession>A0ABW9QQI8</accession>
<evidence type="ECO:0000313" key="3">
    <source>
        <dbReference type="Proteomes" id="UP000437736"/>
    </source>
</evidence>
<evidence type="ECO:0000256" key="1">
    <source>
        <dbReference type="SAM" id="Phobius"/>
    </source>
</evidence>
<evidence type="ECO:0008006" key="4">
    <source>
        <dbReference type="Google" id="ProtNLM"/>
    </source>
</evidence>
<dbReference type="EMBL" id="WJHE01000185">
    <property type="protein sequence ID" value="MST31968.1"/>
    <property type="molecule type" value="Genomic_DNA"/>
</dbReference>
<keyword evidence="1" id="KW-1133">Transmembrane helix</keyword>
<evidence type="ECO:0000313" key="2">
    <source>
        <dbReference type="EMBL" id="MST31968.1"/>
    </source>
</evidence>
<organism evidence="2 3">
    <name type="scientific">Acidiferrimicrobium australe</name>
    <dbReference type="NCBI Taxonomy" id="2664430"/>
    <lineage>
        <taxon>Bacteria</taxon>
        <taxon>Bacillati</taxon>
        <taxon>Actinomycetota</taxon>
        <taxon>Acidimicrobiia</taxon>
        <taxon>Acidimicrobiales</taxon>
        <taxon>Acidimicrobiaceae</taxon>
        <taxon>Acidiferrimicrobium</taxon>
    </lineage>
</organism>
<feature type="transmembrane region" description="Helical" evidence="1">
    <location>
        <begin position="115"/>
        <end position="135"/>
    </location>
</feature>
<protein>
    <recommendedName>
        <fullName evidence="4">Copper resistance protein D domain-containing protein</fullName>
    </recommendedName>
</protein>
<keyword evidence="1" id="KW-0812">Transmembrane</keyword>
<feature type="transmembrane region" description="Helical" evidence="1">
    <location>
        <begin position="56"/>
        <end position="75"/>
    </location>
</feature>
<feature type="transmembrane region" description="Helical" evidence="1">
    <location>
        <begin position="81"/>
        <end position="103"/>
    </location>
</feature>
<reference evidence="2 3" key="1">
    <citation type="submission" date="2019-11" db="EMBL/GenBank/DDBJ databases">
        <title>Acidiferrimicrobium australis gen. nov., sp. nov., an acidophilic and obligately heterotrophic, member of the Actinobacteria that catalyses dissimilatory oxido- reduction of iron isolated from metal-rich acidic water in Chile.</title>
        <authorList>
            <person name="Gonzalez D."/>
            <person name="Huber K."/>
            <person name="Hedrich S."/>
            <person name="Rojas-Villalobos C."/>
            <person name="Quatrini R."/>
            <person name="Dinamarca M.A."/>
            <person name="Schwarz A."/>
            <person name="Canales C."/>
            <person name="Nancucheo I."/>
        </authorList>
    </citation>
    <scope>NUCLEOTIDE SEQUENCE [LARGE SCALE GENOMIC DNA]</scope>
    <source>
        <strain evidence="2 3">USS-CCA1</strain>
    </source>
</reference>
<feature type="transmembrane region" description="Helical" evidence="1">
    <location>
        <begin position="14"/>
        <end position="35"/>
    </location>
</feature>
<keyword evidence="1" id="KW-0472">Membrane</keyword>
<sequence>MVAQLAPAVDGVRLTIHVVAAAIWVGGQITLAGLVPTARRIDPGAPRLLARAFARLSWPAYGVLLATGAWNVVAVDRGQSGAWQVVLAVKIAVALLAGLGAWLHGRSRSTASLAVWGAVGSLASLAALGLGVFLAG</sequence>
<name>A0ABW9QQI8_9ACTN</name>
<keyword evidence="3" id="KW-1185">Reference proteome</keyword>
<dbReference type="Proteomes" id="UP000437736">
    <property type="component" value="Unassembled WGS sequence"/>
</dbReference>
<comment type="caution">
    <text evidence="2">The sequence shown here is derived from an EMBL/GenBank/DDBJ whole genome shotgun (WGS) entry which is preliminary data.</text>
</comment>
<gene>
    <name evidence="2" type="ORF">GHK86_04410</name>
</gene>
<proteinExistence type="predicted"/>